<evidence type="ECO:0000259" key="4">
    <source>
        <dbReference type="PROSITE" id="PS51715"/>
    </source>
</evidence>
<gene>
    <name evidence="5" type="ORF">HPB48_014082</name>
</gene>
<dbReference type="Proteomes" id="UP000821853">
    <property type="component" value="Chromosome 8"/>
</dbReference>
<feature type="domain" description="GB1/RHD3-type G" evidence="4">
    <location>
        <begin position="41"/>
        <end position="146"/>
    </location>
</feature>
<accession>A0A9J6H196</accession>
<keyword evidence="1" id="KW-0547">Nucleotide-binding</keyword>
<evidence type="ECO:0000256" key="1">
    <source>
        <dbReference type="ARBA" id="ARBA00022741"/>
    </source>
</evidence>
<dbReference type="VEuPathDB" id="VectorBase:HLOH_045220"/>
<dbReference type="InterPro" id="IPR027417">
    <property type="entry name" value="P-loop_NTPase"/>
</dbReference>
<dbReference type="EMBL" id="JABSTR010000010">
    <property type="protein sequence ID" value="KAH9380487.1"/>
    <property type="molecule type" value="Genomic_DNA"/>
</dbReference>
<dbReference type="PANTHER" id="PTHR10751">
    <property type="entry name" value="GUANYLATE BINDING PROTEIN"/>
    <property type="match status" value="1"/>
</dbReference>
<reference evidence="5 6" key="1">
    <citation type="journal article" date="2020" name="Cell">
        <title>Large-Scale Comparative Analyses of Tick Genomes Elucidate Their Genetic Diversity and Vector Capacities.</title>
        <authorList>
            <consortium name="Tick Genome and Microbiome Consortium (TIGMIC)"/>
            <person name="Jia N."/>
            <person name="Wang J."/>
            <person name="Shi W."/>
            <person name="Du L."/>
            <person name="Sun Y."/>
            <person name="Zhan W."/>
            <person name="Jiang J.F."/>
            <person name="Wang Q."/>
            <person name="Zhang B."/>
            <person name="Ji P."/>
            <person name="Bell-Sakyi L."/>
            <person name="Cui X.M."/>
            <person name="Yuan T.T."/>
            <person name="Jiang B.G."/>
            <person name="Yang W.F."/>
            <person name="Lam T.T."/>
            <person name="Chang Q.C."/>
            <person name="Ding S.J."/>
            <person name="Wang X.J."/>
            <person name="Zhu J.G."/>
            <person name="Ruan X.D."/>
            <person name="Zhao L."/>
            <person name="Wei J.T."/>
            <person name="Ye R.Z."/>
            <person name="Que T.C."/>
            <person name="Du C.H."/>
            <person name="Zhou Y.H."/>
            <person name="Cheng J.X."/>
            <person name="Dai P.F."/>
            <person name="Guo W.B."/>
            <person name="Han X.H."/>
            <person name="Huang E.J."/>
            <person name="Li L.F."/>
            <person name="Wei W."/>
            <person name="Gao Y.C."/>
            <person name="Liu J.Z."/>
            <person name="Shao H.Z."/>
            <person name="Wang X."/>
            <person name="Wang C.C."/>
            <person name="Yang T.C."/>
            <person name="Huo Q.B."/>
            <person name="Li W."/>
            <person name="Chen H.Y."/>
            <person name="Chen S.E."/>
            <person name="Zhou L.G."/>
            <person name="Ni X.B."/>
            <person name="Tian J.H."/>
            <person name="Sheng Y."/>
            <person name="Liu T."/>
            <person name="Pan Y.S."/>
            <person name="Xia L.Y."/>
            <person name="Li J."/>
            <person name="Zhao F."/>
            <person name="Cao W.C."/>
        </authorList>
    </citation>
    <scope>NUCLEOTIDE SEQUENCE [LARGE SCALE GENOMIC DNA]</scope>
    <source>
        <strain evidence="5">HaeL-2018</strain>
    </source>
</reference>
<name>A0A9J6H196_HAELO</name>
<comment type="similarity">
    <text evidence="3">Belongs to the TRAFAC class dynamin-like GTPase superfamily. GB1/RHD3 GTPase family.</text>
</comment>
<evidence type="ECO:0000256" key="3">
    <source>
        <dbReference type="PROSITE-ProRule" id="PRU01052"/>
    </source>
</evidence>
<proteinExistence type="inferred from homology"/>
<evidence type="ECO:0000256" key="2">
    <source>
        <dbReference type="ARBA" id="ARBA00023134"/>
    </source>
</evidence>
<dbReference type="OrthoDB" id="7788754at2759"/>
<dbReference type="InterPro" id="IPR030386">
    <property type="entry name" value="G_GB1_RHD3_dom"/>
</dbReference>
<dbReference type="Gene3D" id="3.40.50.300">
    <property type="entry name" value="P-loop containing nucleotide triphosphate hydrolases"/>
    <property type="match status" value="1"/>
</dbReference>
<protein>
    <recommendedName>
        <fullName evidence="4">GB1/RHD3-type G domain-containing protein</fullName>
    </recommendedName>
</protein>
<dbReference type="GO" id="GO:0003924">
    <property type="term" value="F:GTPase activity"/>
    <property type="evidence" value="ECO:0007669"/>
    <property type="project" value="InterPro"/>
</dbReference>
<dbReference type="PROSITE" id="PS51715">
    <property type="entry name" value="G_GB1_RHD3"/>
    <property type="match status" value="1"/>
</dbReference>
<dbReference type="GO" id="GO:0005525">
    <property type="term" value="F:GTP binding"/>
    <property type="evidence" value="ECO:0007669"/>
    <property type="project" value="UniProtKB-KW"/>
</dbReference>
<dbReference type="AlphaFoldDB" id="A0A9J6H196"/>
<dbReference type="SUPFAM" id="SSF52540">
    <property type="entry name" value="P-loop containing nucleoside triphosphate hydrolases"/>
    <property type="match status" value="1"/>
</dbReference>
<dbReference type="InterPro" id="IPR015894">
    <property type="entry name" value="Guanylate-bd_N"/>
</dbReference>
<evidence type="ECO:0000313" key="6">
    <source>
        <dbReference type="Proteomes" id="UP000821853"/>
    </source>
</evidence>
<comment type="caution">
    <text evidence="5">The sequence shown here is derived from an EMBL/GenBank/DDBJ whole genome shotgun (WGS) entry which is preliminary data.</text>
</comment>
<organism evidence="5 6">
    <name type="scientific">Haemaphysalis longicornis</name>
    <name type="common">Bush tick</name>
    <dbReference type="NCBI Taxonomy" id="44386"/>
    <lineage>
        <taxon>Eukaryota</taxon>
        <taxon>Metazoa</taxon>
        <taxon>Ecdysozoa</taxon>
        <taxon>Arthropoda</taxon>
        <taxon>Chelicerata</taxon>
        <taxon>Arachnida</taxon>
        <taxon>Acari</taxon>
        <taxon>Parasitiformes</taxon>
        <taxon>Ixodida</taxon>
        <taxon>Ixodoidea</taxon>
        <taxon>Ixodidae</taxon>
        <taxon>Haemaphysalinae</taxon>
        <taxon>Haemaphysalis</taxon>
    </lineage>
</organism>
<keyword evidence="6" id="KW-1185">Reference proteome</keyword>
<dbReference type="Pfam" id="PF02263">
    <property type="entry name" value="GBP"/>
    <property type="match status" value="1"/>
</dbReference>
<keyword evidence="2" id="KW-0342">GTP-binding</keyword>
<evidence type="ECO:0000313" key="5">
    <source>
        <dbReference type="EMBL" id="KAH9380487.1"/>
    </source>
</evidence>
<sequence length="146" mass="16176">MTSRRVTGGQAVQIFSRRDGGGFELNEEKLREILLHPDVQDKPVVVISVAGAFRKGKSFLLNIFLRYMHNGEQDDWLGSASTPLEGFSWSHGAEGHTMGILVWDELFLVRTPCKKALPFYNILALSGYQGRRQSGCCSTHGHAGNV</sequence>